<evidence type="ECO:0000256" key="6">
    <source>
        <dbReference type="ARBA" id="ARBA00022960"/>
    </source>
</evidence>
<keyword evidence="8 9" id="KW-0961">Cell wall biogenesis/degradation</keyword>
<dbReference type="Proteomes" id="UP000239434">
    <property type="component" value="Unassembled WGS sequence"/>
</dbReference>
<dbReference type="EMBL" id="PVBR01000009">
    <property type="protein sequence ID" value="PRD42948.1"/>
    <property type="molecule type" value="Genomic_DNA"/>
</dbReference>
<dbReference type="GO" id="GO:0018104">
    <property type="term" value="P:peptidoglycan-protein cross-linking"/>
    <property type="evidence" value="ECO:0007669"/>
    <property type="project" value="TreeGrafter"/>
</dbReference>
<keyword evidence="5" id="KW-0378">Hydrolase</keyword>
<dbReference type="InterPro" id="IPR038063">
    <property type="entry name" value="Transpep_catalytic_dom"/>
</dbReference>
<dbReference type="GO" id="GO:0008360">
    <property type="term" value="P:regulation of cell shape"/>
    <property type="evidence" value="ECO:0007669"/>
    <property type="project" value="UniProtKB-UniRule"/>
</dbReference>
<dbReference type="GO" id="GO:0005576">
    <property type="term" value="C:extracellular region"/>
    <property type="evidence" value="ECO:0007669"/>
    <property type="project" value="TreeGrafter"/>
</dbReference>
<dbReference type="GO" id="GO:0071972">
    <property type="term" value="F:peptidoglycan L,D-transpeptidase activity"/>
    <property type="evidence" value="ECO:0007669"/>
    <property type="project" value="TreeGrafter"/>
</dbReference>
<feature type="domain" description="L,D-TPase catalytic" evidence="10">
    <location>
        <begin position="80"/>
        <end position="218"/>
    </location>
</feature>
<evidence type="ECO:0000256" key="7">
    <source>
        <dbReference type="ARBA" id="ARBA00022984"/>
    </source>
</evidence>
<dbReference type="SUPFAM" id="SSF141523">
    <property type="entry name" value="L,D-transpeptidase catalytic domain-like"/>
    <property type="match status" value="1"/>
</dbReference>
<gene>
    <name evidence="11" type="ORF">C5748_14375</name>
</gene>
<reference evidence="11 12" key="1">
    <citation type="submission" date="2018-02" db="EMBL/GenBank/DDBJ databases">
        <title>The draft genome of Phyllobacterium sp. 1N-3.</title>
        <authorList>
            <person name="Liu L."/>
            <person name="Li L."/>
            <person name="Zhang X."/>
            <person name="Wang T."/>
            <person name="Liang L."/>
        </authorList>
    </citation>
    <scope>NUCLEOTIDE SEQUENCE [LARGE SCALE GENOMIC DNA]</scope>
    <source>
        <strain evidence="11 12">1N-3</strain>
    </source>
</reference>
<comment type="pathway">
    <text evidence="1 9">Cell wall biogenesis; peptidoglycan biosynthesis.</text>
</comment>
<dbReference type="PANTHER" id="PTHR30582:SF24">
    <property type="entry name" value="L,D-TRANSPEPTIDASE ERFK_SRFK-RELATED"/>
    <property type="match status" value="1"/>
</dbReference>
<keyword evidence="6 9" id="KW-0133">Cell shape</keyword>
<sequence>MSINRRSVIVGLPFALGGCITNESVSIKPQAFSPVKDQYYRSMYGSITSEPWPIAAVDLTNVNPKFFRQEVSYASSYAPGTVVVDPNERFAYLVGENDRALRYGVGVGKVEAFNFQGEATIAAKKEWPGWRPTPDMIAREPDRYGPLKGGLPGGPRNPLGPRALYLFRNGQDTFYRLHGTVEPWTIGTKVSSGCIRLFNQDIIDLYSRVPAGTKAVVLPTFATDEVA</sequence>
<evidence type="ECO:0000256" key="3">
    <source>
        <dbReference type="ARBA" id="ARBA00022676"/>
    </source>
</evidence>
<dbReference type="GO" id="GO:0071555">
    <property type="term" value="P:cell wall organization"/>
    <property type="evidence" value="ECO:0007669"/>
    <property type="project" value="UniProtKB-UniRule"/>
</dbReference>
<evidence type="ECO:0000259" key="10">
    <source>
        <dbReference type="PROSITE" id="PS52029"/>
    </source>
</evidence>
<dbReference type="CDD" id="cd16913">
    <property type="entry name" value="YkuD_like"/>
    <property type="match status" value="1"/>
</dbReference>
<name>A0A2S9IQZ9_9HYPH</name>
<keyword evidence="3" id="KW-0328">Glycosyltransferase</keyword>
<evidence type="ECO:0000256" key="1">
    <source>
        <dbReference type="ARBA" id="ARBA00004752"/>
    </source>
</evidence>
<dbReference type="Gene3D" id="2.40.440.10">
    <property type="entry name" value="L,D-transpeptidase catalytic domain-like"/>
    <property type="match status" value="1"/>
</dbReference>
<evidence type="ECO:0000313" key="12">
    <source>
        <dbReference type="Proteomes" id="UP000239434"/>
    </source>
</evidence>
<organism evidence="11 12">
    <name type="scientific">Phyllobacterium phragmitis</name>
    <dbReference type="NCBI Taxonomy" id="2670329"/>
    <lineage>
        <taxon>Bacteria</taxon>
        <taxon>Pseudomonadati</taxon>
        <taxon>Pseudomonadota</taxon>
        <taxon>Alphaproteobacteria</taxon>
        <taxon>Hyphomicrobiales</taxon>
        <taxon>Phyllobacteriaceae</taxon>
        <taxon>Phyllobacterium</taxon>
    </lineage>
</organism>
<dbReference type="PROSITE" id="PS52029">
    <property type="entry name" value="LD_TPASE"/>
    <property type="match status" value="1"/>
</dbReference>
<evidence type="ECO:0000256" key="9">
    <source>
        <dbReference type="PROSITE-ProRule" id="PRU01373"/>
    </source>
</evidence>
<comment type="caution">
    <text evidence="11">The sequence shown here is derived from an EMBL/GenBank/DDBJ whole genome shotgun (WGS) entry which is preliminary data.</text>
</comment>
<keyword evidence="4" id="KW-0808">Transferase</keyword>
<evidence type="ECO:0000256" key="8">
    <source>
        <dbReference type="ARBA" id="ARBA00023316"/>
    </source>
</evidence>
<dbReference type="PANTHER" id="PTHR30582">
    <property type="entry name" value="L,D-TRANSPEPTIDASE"/>
    <property type="match status" value="1"/>
</dbReference>
<dbReference type="UniPathway" id="UPA00219"/>
<evidence type="ECO:0000256" key="4">
    <source>
        <dbReference type="ARBA" id="ARBA00022679"/>
    </source>
</evidence>
<evidence type="ECO:0000313" key="11">
    <source>
        <dbReference type="EMBL" id="PRD42948.1"/>
    </source>
</evidence>
<dbReference type="InterPro" id="IPR005490">
    <property type="entry name" value="LD_TPept_cat_dom"/>
</dbReference>
<keyword evidence="12" id="KW-1185">Reference proteome</keyword>
<feature type="active site" description="Nucleophile" evidence="9">
    <location>
        <position position="194"/>
    </location>
</feature>
<evidence type="ECO:0000256" key="2">
    <source>
        <dbReference type="ARBA" id="ARBA00005992"/>
    </source>
</evidence>
<accession>A0A2S9IQZ9</accession>
<dbReference type="AlphaFoldDB" id="A0A2S9IQZ9"/>
<dbReference type="InterPro" id="IPR050979">
    <property type="entry name" value="LD-transpeptidase"/>
</dbReference>
<dbReference type="FunFam" id="2.40.440.10:FF:000002">
    <property type="entry name" value="L,D-transpeptidase ErfK/SrfK"/>
    <property type="match status" value="1"/>
</dbReference>
<dbReference type="RefSeq" id="WP_105742612.1">
    <property type="nucleotide sequence ID" value="NZ_PVBR01000009.1"/>
</dbReference>
<keyword evidence="7 9" id="KW-0573">Peptidoglycan synthesis</keyword>
<proteinExistence type="inferred from homology"/>
<dbReference type="PROSITE" id="PS51257">
    <property type="entry name" value="PROKAR_LIPOPROTEIN"/>
    <property type="match status" value="1"/>
</dbReference>
<dbReference type="Pfam" id="PF03734">
    <property type="entry name" value="YkuD"/>
    <property type="match status" value="1"/>
</dbReference>
<evidence type="ECO:0000256" key="5">
    <source>
        <dbReference type="ARBA" id="ARBA00022801"/>
    </source>
</evidence>
<comment type="similarity">
    <text evidence="2">Belongs to the YkuD family.</text>
</comment>
<protein>
    <submittedName>
        <fullName evidence="11">L,D-transpeptidase</fullName>
    </submittedName>
</protein>
<feature type="active site" description="Proton donor/acceptor" evidence="9">
    <location>
        <position position="178"/>
    </location>
</feature>
<dbReference type="GO" id="GO:0016757">
    <property type="term" value="F:glycosyltransferase activity"/>
    <property type="evidence" value="ECO:0007669"/>
    <property type="project" value="UniProtKB-KW"/>
</dbReference>